<reference evidence="7" key="1">
    <citation type="submission" date="2019-12" db="EMBL/GenBank/DDBJ databases">
        <authorList>
            <person name="Scholes J."/>
        </authorList>
    </citation>
    <scope>NUCLEOTIDE SEQUENCE</scope>
</reference>
<dbReference type="GO" id="GO:0005886">
    <property type="term" value="C:plasma membrane"/>
    <property type="evidence" value="ECO:0007669"/>
    <property type="project" value="TreeGrafter"/>
</dbReference>
<dbReference type="GO" id="GO:0098542">
    <property type="term" value="P:defense response to other organism"/>
    <property type="evidence" value="ECO:0007669"/>
    <property type="project" value="InterPro"/>
</dbReference>
<proteinExistence type="predicted"/>
<sequence length="205" mass="22115">MSEKICADHKHDVRRRRRLLACLFALVIATVLVGILVFAILRPSKPVFTLEDATVFRLNISAAPNAISAAVQVTVSARNPNGKAGIYYESLHMYANYQSQQVTYVAAIPPAYQGPQGVDVWSPLVYGDSVPIAPYNGLALARDVAGGSVQLDVRINGRIRWRIGPVITGRVHLHVACPAVIPVGREVVVGGTVKYQLSQSCSVSV</sequence>
<dbReference type="InterPro" id="IPR044839">
    <property type="entry name" value="NDR1-like"/>
</dbReference>
<dbReference type="Proteomes" id="UP001153555">
    <property type="component" value="Unassembled WGS sequence"/>
</dbReference>
<organism evidence="7 8">
    <name type="scientific">Striga hermonthica</name>
    <name type="common">Purple witchweed</name>
    <name type="synonym">Buchnera hermonthica</name>
    <dbReference type="NCBI Taxonomy" id="68872"/>
    <lineage>
        <taxon>Eukaryota</taxon>
        <taxon>Viridiplantae</taxon>
        <taxon>Streptophyta</taxon>
        <taxon>Embryophyta</taxon>
        <taxon>Tracheophyta</taxon>
        <taxon>Spermatophyta</taxon>
        <taxon>Magnoliopsida</taxon>
        <taxon>eudicotyledons</taxon>
        <taxon>Gunneridae</taxon>
        <taxon>Pentapetalae</taxon>
        <taxon>asterids</taxon>
        <taxon>lamiids</taxon>
        <taxon>Lamiales</taxon>
        <taxon>Orobanchaceae</taxon>
        <taxon>Buchnereae</taxon>
        <taxon>Striga</taxon>
    </lineage>
</organism>
<evidence type="ECO:0000313" key="7">
    <source>
        <dbReference type="EMBL" id="CAA0842998.1"/>
    </source>
</evidence>
<dbReference type="InterPro" id="IPR004864">
    <property type="entry name" value="LEA_2"/>
</dbReference>
<evidence type="ECO:0000313" key="8">
    <source>
        <dbReference type="Proteomes" id="UP001153555"/>
    </source>
</evidence>
<evidence type="ECO:0000256" key="3">
    <source>
        <dbReference type="ARBA" id="ARBA00022989"/>
    </source>
</evidence>
<dbReference type="AlphaFoldDB" id="A0A9N7P2A0"/>
<dbReference type="PANTHER" id="PTHR31415">
    <property type="entry name" value="OS05G0367900 PROTEIN"/>
    <property type="match status" value="1"/>
</dbReference>
<comment type="subcellular location">
    <subcellularLocation>
        <location evidence="1">Membrane</location>
        <topology evidence="1">Single-pass membrane protein</topology>
    </subcellularLocation>
</comment>
<protein>
    <submittedName>
        <fullName evidence="7">NDR1/HIN1-like 1</fullName>
    </submittedName>
</protein>
<keyword evidence="4 5" id="KW-0472">Membrane</keyword>
<evidence type="ECO:0000256" key="2">
    <source>
        <dbReference type="ARBA" id="ARBA00022692"/>
    </source>
</evidence>
<evidence type="ECO:0000256" key="1">
    <source>
        <dbReference type="ARBA" id="ARBA00004167"/>
    </source>
</evidence>
<gene>
    <name evidence="7" type="ORF">SHERM_08852</name>
</gene>
<comment type="caution">
    <text evidence="7">The sequence shown here is derived from an EMBL/GenBank/DDBJ whole genome shotgun (WGS) entry which is preliminary data.</text>
</comment>
<dbReference type="PANTHER" id="PTHR31415:SF51">
    <property type="entry name" value="LATE EMBRYOGENESIS ABUNDANT (LEA) HYDROXYPROLINE-RICH GLYCOPROTEIN FAMILY"/>
    <property type="match status" value="1"/>
</dbReference>
<dbReference type="EMBL" id="CACSLK010034598">
    <property type="protein sequence ID" value="CAA0842998.1"/>
    <property type="molecule type" value="Genomic_DNA"/>
</dbReference>
<evidence type="ECO:0000259" key="6">
    <source>
        <dbReference type="Pfam" id="PF03168"/>
    </source>
</evidence>
<feature type="domain" description="Late embryogenesis abundant protein LEA-2 subgroup" evidence="6">
    <location>
        <begin position="74"/>
        <end position="177"/>
    </location>
</feature>
<keyword evidence="3 5" id="KW-1133">Transmembrane helix</keyword>
<name>A0A9N7P2A0_STRHE</name>
<evidence type="ECO:0000256" key="4">
    <source>
        <dbReference type="ARBA" id="ARBA00023136"/>
    </source>
</evidence>
<feature type="transmembrane region" description="Helical" evidence="5">
    <location>
        <begin position="20"/>
        <end position="41"/>
    </location>
</feature>
<evidence type="ECO:0000256" key="5">
    <source>
        <dbReference type="SAM" id="Phobius"/>
    </source>
</evidence>
<keyword evidence="2 5" id="KW-0812">Transmembrane</keyword>
<accession>A0A9N7P2A0</accession>
<keyword evidence="8" id="KW-1185">Reference proteome</keyword>
<dbReference type="Pfam" id="PF03168">
    <property type="entry name" value="LEA_2"/>
    <property type="match status" value="1"/>
</dbReference>
<dbReference type="GO" id="GO:0009506">
    <property type="term" value="C:plasmodesma"/>
    <property type="evidence" value="ECO:0007669"/>
    <property type="project" value="TreeGrafter"/>
</dbReference>
<dbReference type="OrthoDB" id="10339274at2759"/>